<name>A0A2P2PRA6_RHIMU</name>
<evidence type="ECO:0000313" key="1">
    <source>
        <dbReference type="EMBL" id="MBX57270.1"/>
    </source>
</evidence>
<sequence length="30" mass="3412">MSICSFLSIAFPFLFSASEYIFVHYHGLAL</sequence>
<proteinExistence type="predicted"/>
<protein>
    <submittedName>
        <fullName evidence="1">Uncharacterized protein</fullName>
    </submittedName>
</protein>
<dbReference type="EMBL" id="GGEC01076786">
    <property type="protein sequence ID" value="MBX57270.1"/>
    <property type="molecule type" value="Transcribed_RNA"/>
</dbReference>
<organism evidence="1">
    <name type="scientific">Rhizophora mucronata</name>
    <name type="common">Asiatic mangrove</name>
    <dbReference type="NCBI Taxonomy" id="61149"/>
    <lineage>
        <taxon>Eukaryota</taxon>
        <taxon>Viridiplantae</taxon>
        <taxon>Streptophyta</taxon>
        <taxon>Embryophyta</taxon>
        <taxon>Tracheophyta</taxon>
        <taxon>Spermatophyta</taxon>
        <taxon>Magnoliopsida</taxon>
        <taxon>eudicotyledons</taxon>
        <taxon>Gunneridae</taxon>
        <taxon>Pentapetalae</taxon>
        <taxon>rosids</taxon>
        <taxon>fabids</taxon>
        <taxon>Malpighiales</taxon>
        <taxon>Rhizophoraceae</taxon>
        <taxon>Rhizophora</taxon>
    </lineage>
</organism>
<reference evidence="1" key="1">
    <citation type="submission" date="2018-02" db="EMBL/GenBank/DDBJ databases">
        <title>Rhizophora mucronata_Transcriptome.</title>
        <authorList>
            <person name="Meera S.P."/>
            <person name="Sreeshan A."/>
            <person name="Augustine A."/>
        </authorList>
    </citation>
    <scope>NUCLEOTIDE SEQUENCE</scope>
    <source>
        <tissue evidence="1">Leaf</tissue>
    </source>
</reference>
<dbReference type="AlphaFoldDB" id="A0A2P2PRA6"/>
<accession>A0A2P2PRA6</accession>